<dbReference type="EMBL" id="JAWDGP010001177">
    <property type="protein sequence ID" value="KAK3793774.1"/>
    <property type="molecule type" value="Genomic_DNA"/>
</dbReference>
<dbReference type="AlphaFoldDB" id="A0AAE1AU35"/>
<proteinExistence type="predicted"/>
<dbReference type="Proteomes" id="UP001283361">
    <property type="component" value="Unassembled WGS sequence"/>
</dbReference>
<name>A0AAE1AU35_9GAST</name>
<protein>
    <submittedName>
        <fullName evidence="1">Uncharacterized protein</fullName>
    </submittedName>
</protein>
<reference evidence="1" key="1">
    <citation type="journal article" date="2023" name="G3 (Bethesda)">
        <title>A reference genome for the long-term kleptoplast-retaining sea slug Elysia crispata morphotype clarki.</title>
        <authorList>
            <person name="Eastman K.E."/>
            <person name="Pendleton A.L."/>
            <person name="Shaikh M.A."/>
            <person name="Suttiyut T."/>
            <person name="Ogas R."/>
            <person name="Tomko P."/>
            <person name="Gavelis G."/>
            <person name="Widhalm J.R."/>
            <person name="Wisecaver J.H."/>
        </authorList>
    </citation>
    <scope>NUCLEOTIDE SEQUENCE</scope>
    <source>
        <strain evidence="1">ECLA1</strain>
    </source>
</reference>
<organism evidence="1 2">
    <name type="scientific">Elysia crispata</name>
    <name type="common">lettuce slug</name>
    <dbReference type="NCBI Taxonomy" id="231223"/>
    <lineage>
        <taxon>Eukaryota</taxon>
        <taxon>Metazoa</taxon>
        <taxon>Spiralia</taxon>
        <taxon>Lophotrochozoa</taxon>
        <taxon>Mollusca</taxon>
        <taxon>Gastropoda</taxon>
        <taxon>Heterobranchia</taxon>
        <taxon>Euthyneura</taxon>
        <taxon>Panpulmonata</taxon>
        <taxon>Sacoglossa</taxon>
        <taxon>Placobranchoidea</taxon>
        <taxon>Plakobranchidae</taxon>
        <taxon>Elysia</taxon>
    </lineage>
</organism>
<keyword evidence="2" id="KW-1185">Reference proteome</keyword>
<comment type="caution">
    <text evidence="1">The sequence shown here is derived from an EMBL/GenBank/DDBJ whole genome shotgun (WGS) entry which is preliminary data.</text>
</comment>
<gene>
    <name evidence="1" type="ORF">RRG08_005366</name>
</gene>
<accession>A0AAE1AU35</accession>
<evidence type="ECO:0000313" key="2">
    <source>
        <dbReference type="Proteomes" id="UP001283361"/>
    </source>
</evidence>
<evidence type="ECO:0000313" key="1">
    <source>
        <dbReference type="EMBL" id="KAK3793774.1"/>
    </source>
</evidence>
<sequence>MDLGFSSSSMSSSKRDEMKIQEFFAKIDRQFALMLMTDCCDESMVLLQRKPRVIEQSKIVTHVWCLARFQKTQSNRTVQDSDACLVSSSASTKTRVIEQYKIVTHVWCLARFQKTQSNREQSKIVMHVWCLARFQKNQSNRTVQDSDACLVSSPLPENPE</sequence>